<comment type="caution">
    <text evidence="1">The sequence shown here is derived from an EMBL/GenBank/DDBJ whole genome shotgun (WGS) entry which is preliminary data.</text>
</comment>
<name>A0A2W4QVD7_9GAMM</name>
<evidence type="ECO:0000313" key="2">
    <source>
        <dbReference type="Proteomes" id="UP000249396"/>
    </source>
</evidence>
<gene>
    <name evidence="1" type="ORF">DM484_17465</name>
</gene>
<reference evidence="1 2" key="1">
    <citation type="journal article" date="2018" name="Aquat. Microb. Ecol.">
        <title>Gammaproteobacterial methanotrophs dominate.</title>
        <authorList>
            <person name="Rissanen A.J."/>
            <person name="Saarenheimo J."/>
            <person name="Tiirola M."/>
            <person name="Peura S."/>
            <person name="Aalto S.L."/>
            <person name="Karvinen A."/>
            <person name="Nykanen H."/>
        </authorList>
    </citation>
    <scope>NUCLEOTIDE SEQUENCE [LARGE SCALE GENOMIC DNA]</scope>
    <source>
        <strain evidence="1">AMbin10</strain>
    </source>
</reference>
<proteinExistence type="predicted"/>
<dbReference type="EMBL" id="QJPH01000369">
    <property type="protein sequence ID" value="PZN76001.1"/>
    <property type="molecule type" value="Genomic_DNA"/>
</dbReference>
<evidence type="ECO:0000313" key="1">
    <source>
        <dbReference type="EMBL" id="PZN76001.1"/>
    </source>
</evidence>
<protein>
    <submittedName>
        <fullName evidence="1">Uncharacterized protein</fullName>
    </submittedName>
</protein>
<accession>A0A2W4QVD7</accession>
<dbReference type="AlphaFoldDB" id="A0A2W4QVD7"/>
<dbReference type="Proteomes" id="UP000249396">
    <property type="component" value="Unassembled WGS sequence"/>
</dbReference>
<sequence>MELENLFQSIARWRAGKIDDPSYAALFFLHWQMSIHGKRFASRLHKGDPRPNPALWLLEITALDRQQARHYLRGIFERYQFFGVIGNVPMALAAWLEMAWPLTLCEHIPEPREVLRMQAEGTRPVTVLSCWPRMLNPVLTKPNAFAFMVHDLEHAWKFYHDPGMFRQQRELFRLLLTAEAEGRFDAYLVDPVFSTKFDYLISDMNTHPLHAAQFLRAILVEFHLRRENLHHPDDLPKVARDDVAGLMVHLLGAEWLADIERRMIINPA</sequence>
<organism evidence="1 2">
    <name type="scientific">Candidatus Methylumidiphilus alinenensis</name>
    <dbReference type="NCBI Taxonomy" id="2202197"/>
    <lineage>
        <taxon>Bacteria</taxon>
        <taxon>Pseudomonadati</taxon>
        <taxon>Pseudomonadota</taxon>
        <taxon>Gammaproteobacteria</taxon>
        <taxon>Methylococcales</taxon>
        <taxon>Candidatus Methylumidiphilus</taxon>
    </lineage>
</organism>